<dbReference type="SUPFAM" id="SSF53474">
    <property type="entry name" value="alpha/beta-Hydrolases"/>
    <property type="match status" value="1"/>
</dbReference>
<proteinExistence type="predicted"/>
<dbReference type="EMBL" id="BPQB01000065">
    <property type="protein sequence ID" value="GJE96946.1"/>
    <property type="molecule type" value="Genomic_DNA"/>
</dbReference>
<dbReference type="InterPro" id="IPR000073">
    <property type="entry name" value="AB_hydrolase_1"/>
</dbReference>
<dbReference type="InterPro" id="IPR050471">
    <property type="entry name" value="AB_hydrolase"/>
</dbReference>
<dbReference type="PANTHER" id="PTHR43433">
    <property type="entry name" value="HYDROLASE, ALPHA/BETA FOLD FAMILY PROTEIN"/>
    <property type="match status" value="1"/>
</dbReference>
<name>A0A9P3GLH2_9APHY</name>
<accession>A0A9P3GLH2</accession>
<dbReference type="Pfam" id="PF00561">
    <property type="entry name" value="Abhydrolase_1"/>
    <property type="match status" value="1"/>
</dbReference>
<gene>
    <name evidence="2" type="ORF">PsYK624_131550</name>
</gene>
<dbReference type="Gene3D" id="3.40.50.1820">
    <property type="entry name" value="alpha/beta hydrolase"/>
    <property type="match status" value="1"/>
</dbReference>
<dbReference type="AlphaFoldDB" id="A0A9P3GLH2"/>
<dbReference type="PRINTS" id="PR00111">
    <property type="entry name" value="ABHYDROLASE"/>
</dbReference>
<reference evidence="2 3" key="1">
    <citation type="submission" date="2021-08" db="EMBL/GenBank/DDBJ databases">
        <title>Draft Genome Sequence of Phanerochaete sordida strain YK-624.</title>
        <authorList>
            <person name="Mori T."/>
            <person name="Dohra H."/>
            <person name="Suzuki T."/>
            <person name="Kawagishi H."/>
            <person name="Hirai H."/>
        </authorList>
    </citation>
    <scope>NUCLEOTIDE SEQUENCE [LARGE SCALE GENOMIC DNA]</scope>
    <source>
        <strain evidence="2 3">YK-624</strain>
    </source>
</reference>
<protein>
    <submittedName>
        <fullName evidence="2">Alpha/beta hydrolase</fullName>
    </submittedName>
</protein>
<sequence length="323" mass="36491">MSTTPDDKAVDLPTMFDPETCTRKGLFPVSSLRNKDDPLESHSLYWEQHGSGPEKIFFVMGMNSSSFAWRWQVEHFGRDPRYSVVVFDNRGVGHSGTPRGPYTTAGMAEDAIALLNYIGWTEERSIHVVGTSLGGMISQHLALRIPERMISLTLAVTTAGGHWWGNFPPWAGIVGLTRATFTADPVKKIPIVLDLVFPPDWLAANRDWVLEDYHARVRITPPQRPMGAFSQMFAGLTHHVRPEQLRAIARSVPKVLILTGDEDNLVRPKCSLYLKSQMPEAELVQWEHTGHGIHVQWRERFNELAERVFEEGRQQLAKGFNPE</sequence>
<keyword evidence="2" id="KW-0378">Hydrolase</keyword>
<keyword evidence="3" id="KW-1185">Reference proteome</keyword>
<organism evidence="2 3">
    <name type="scientific">Phanerochaete sordida</name>
    <dbReference type="NCBI Taxonomy" id="48140"/>
    <lineage>
        <taxon>Eukaryota</taxon>
        <taxon>Fungi</taxon>
        <taxon>Dikarya</taxon>
        <taxon>Basidiomycota</taxon>
        <taxon>Agaricomycotina</taxon>
        <taxon>Agaricomycetes</taxon>
        <taxon>Polyporales</taxon>
        <taxon>Phanerochaetaceae</taxon>
        <taxon>Phanerochaete</taxon>
    </lineage>
</organism>
<dbReference type="GO" id="GO:0016787">
    <property type="term" value="F:hydrolase activity"/>
    <property type="evidence" value="ECO:0007669"/>
    <property type="project" value="UniProtKB-KW"/>
</dbReference>
<evidence type="ECO:0000259" key="1">
    <source>
        <dbReference type="Pfam" id="PF00561"/>
    </source>
</evidence>
<dbReference type="OrthoDB" id="19657at2759"/>
<evidence type="ECO:0000313" key="2">
    <source>
        <dbReference type="EMBL" id="GJE96946.1"/>
    </source>
</evidence>
<dbReference type="InterPro" id="IPR029058">
    <property type="entry name" value="AB_hydrolase_fold"/>
</dbReference>
<dbReference type="PANTHER" id="PTHR43433:SF5">
    <property type="entry name" value="AB HYDROLASE-1 DOMAIN-CONTAINING PROTEIN"/>
    <property type="match status" value="1"/>
</dbReference>
<feature type="domain" description="AB hydrolase-1" evidence="1">
    <location>
        <begin position="58"/>
        <end position="294"/>
    </location>
</feature>
<evidence type="ECO:0000313" key="3">
    <source>
        <dbReference type="Proteomes" id="UP000703269"/>
    </source>
</evidence>
<comment type="caution">
    <text evidence="2">The sequence shown here is derived from an EMBL/GenBank/DDBJ whole genome shotgun (WGS) entry which is preliminary data.</text>
</comment>
<dbReference type="Proteomes" id="UP000703269">
    <property type="component" value="Unassembled WGS sequence"/>
</dbReference>